<dbReference type="AlphaFoldDB" id="A0A0B6YYP0"/>
<dbReference type="EMBL" id="HACG01014392">
    <property type="protein sequence ID" value="CEK61257.1"/>
    <property type="molecule type" value="Transcribed_RNA"/>
</dbReference>
<protein>
    <submittedName>
        <fullName evidence="1">Uncharacterized protein</fullName>
    </submittedName>
</protein>
<name>A0A0B6YYP0_9EUPU</name>
<organism evidence="1">
    <name type="scientific">Arion vulgaris</name>
    <dbReference type="NCBI Taxonomy" id="1028688"/>
    <lineage>
        <taxon>Eukaryota</taxon>
        <taxon>Metazoa</taxon>
        <taxon>Spiralia</taxon>
        <taxon>Lophotrochozoa</taxon>
        <taxon>Mollusca</taxon>
        <taxon>Gastropoda</taxon>
        <taxon>Heterobranchia</taxon>
        <taxon>Euthyneura</taxon>
        <taxon>Panpulmonata</taxon>
        <taxon>Eupulmonata</taxon>
        <taxon>Stylommatophora</taxon>
        <taxon>Helicina</taxon>
        <taxon>Arionoidea</taxon>
        <taxon>Arionidae</taxon>
        <taxon>Arion</taxon>
    </lineage>
</organism>
<proteinExistence type="predicted"/>
<dbReference type="Gene3D" id="1.20.120.1900">
    <property type="entry name" value="Gamma-tubulin complex, C-terminal domain"/>
    <property type="match status" value="1"/>
</dbReference>
<feature type="non-terminal residue" evidence="1">
    <location>
        <position position="1"/>
    </location>
</feature>
<accession>A0A0B6YYP0</accession>
<sequence>HERCLLHPRLAVLKDAVVRVLNLSLTFSMLWRQGLKFVSGDCIEEMETELSSCIHFLSAFLNNLTKRGSLPHLESLAFAL</sequence>
<gene>
    <name evidence="1" type="primary">ORF41768</name>
</gene>
<dbReference type="InterPro" id="IPR042241">
    <property type="entry name" value="GCP_C_sf"/>
</dbReference>
<reference evidence="1" key="1">
    <citation type="submission" date="2014-12" db="EMBL/GenBank/DDBJ databases">
        <title>Insight into the proteome of Arion vulgaris.</title>
        <authorList>
            <person name="Aradska J."/>
            <person name="Bulat T."/>
            <person name="Smidak R."/>
            <person name="Sarate P."/>
            <person name="Gangsoo J."/>
            <person name="Sialana F."/>
            <person name="Bilban M."/>
            <person name="Lubec G."/>
        </authorList>
    </citation>
    <scope>NUCLEOTIDE SEQUENCE</scope>
    <source>
        <tissue evidence="1">Skin</tissue>
    </source>
</reference>
<feature type="non-terminal residue" evidence="1">
    <location>
        <position position="80"/>
    </location>
</feature>
<evidence type="ECO:0000313" key="1">
    <source>
        <dbReference type="EMBL" id="CEK61257.1"/>
    </source>
</evidence>